<accession>A0A7J0A8M0</accession>
<keyword evidence="1" id="KW-0812">Transmembrane</keyword>
<evidence type="ECO:0000256" key="1">
    <source>
        <dbReference type="SAM" id="Phobius"/>
    </source>
</evidence>
<feature type="transmembrane region" description="Helical" evidence="1">
    <location>
        <begin position="405"/>
        <end position="423"/>
    </location>
</feature>
<dbReference type="AlphaFoldDB" id="A0A7J0A8M0"/>
<comment type="caution">
    <text evidence="2">The sequence shown here is derived from an EMBL/GenBank/DDBJ whole genome shotgun (WGS) entry which is preliminary data.</text>
</comment>
<dbReference type="EMBL" id="BLLS01000217">
    <property type="protein sequence ID" value="GFH88462.1"/>
    <property type="molecule type" value="Genomic_DNA"/>
</dbReference>
<dbReference type="Pfam" id="PF13584">
    <property type="entry name" value="BatD"/>
    <property type="match status" value="1"/>
</dbReference>
<gene>
    <name evidence="2" type="ORF">IMSAGC001_03905</name>
</gene>
<proteinExistence type="predicted"/>
<feature type="transmembrane region" description="Helical" evidence="1">
    <location>
        <begin position="462"/>
        <end position="479"/>
    </location>
</feature>
<organism evidence="2 3">
    <name type="scientific">Bacteroides acidifaciens</name>
    <dbReference type="NCBI Taxonomy" id="85831"/>
    <lineage>
        <taxon>Bacteria</taxon>
        <taxon>Pseudomonadati</taxon>
        <taxon>Bacteroidota</taxon>
        <taxon>Bacteroidia</taxon>
        <taxon>Bacteroidales</taxon>
        <taxon>Bacteroidaceae</taxon>
        <taxon>Bacteroides</taxon>
    </lineage>
</organism>
<evidence type="ECO:0008006" key="4">
    <source>
        <dbReference type="Google" id="ProtNLM"/>
    </source>
</evidence>
<reference evidence="2 3" key="1">
    <citation type="journal article" date="2020" name="Microbiome">
        <title>Single-cell genomics of uncultured bacteria reveals dietary fiber responders in the mouse gut microbiota.</title>
        <authorList>
            <person name="Chijiiwa R."/>
            <person name="Hosokawa M."/>
            <person name="Kogawa M."/>
            <person name="Nishikawa Y."/>
            <person name="Ide K."/>
            <person name="Sakanashi C."/>
            <person name="Takahashi K."/>
            <person name="Takeyama H."/>
        </authorList>
    </citation>
    <scope>NUCLEOTIDE SEQUENCE [LARGE SCALE GENOMIC DNA]</scope>
    <source>
        <strain evidence="2">IMSAGC_001</strain>
    </source>
</reference>
<dbReference type="Proteomes" id="UP000491181">
    <property type="component" value="Unassembled WGS sequence"/>
</dbReference>
<name>A0A7J0A8M0_9BACE</name>
<keyword evidence="1" id="KW-0472">Membrane</keyword>
<keyword evidence="1" id="KW-1133">Transmembrane helix</keyword>
<evidence type="ECO:0000313" key="3">
    <source>
        <dbReference type="Proteomes" id="UP000491181"/>
    </source>
</evidence>
<sequence>MNNRSNFKYFALSLRHETTAIDMDKVKKQRSNIVLYREKRDGEHYIRIEYAGDPAIALLLTQESDIRMAGDGSAYIATVTFSLPDFYDRYSPYAYIDYSRVYVRHPKPKREYTLPKSYLELLEQKRYGSSTVKTYRAYSNDFIECHKERNIDRLKVPDVNDITRMSIKSIRIFCIWMYVFLSGVHLYASNTADSVYFHVQLDTLGGLRVGQVLKLTYALANSQFDLVSSPVFNHSIEVVSGPKPHKSESYALVNGVGHKSHETGFYYFVRFRESGEIQLPVASVKVGNQIYTTSECQVTVHPSKVDVSKLKCNLKVEQLKGDYAKYRASLTCNARPDQNPPLLSINGKVTRPTSNSYSGSNDKEEYVYNYYFSSEGYEVSCKELTFGGIPYSVKTKKNKIDETDFLIIILIVLALFELIWWLVGRHRYRQEQEAALAEFVLENRTLPLNTSWAYTHYGVSHTLLLFSVLSFSTICVKLYASEVFIIIFLWIGILLVPLAYLSYRNQRRKLNFESTPTTLDKQAIYDKICKLADYYDWDIDHCGDDCIVAHTNPAIWHLTWGEQIFIVFDKSQVWINSVNDLNKRTSPFSFGYAKRNIRRIREALTQDVTIRD</sequence>
<dbReference type="InterPro" id="IPR025738">
    <property type="entry name" value="BatD"/>
</dbReference>
<evidence type="ECO:0000313" key="2">
    <source>
        <dbReference type="EMBL" id="GFH88462.1"/>
    </source>
</evidence>
<feature type="transmembrane region" description="Helical" evidence="1">
    <location>
        <begin position="485"/>
        <end position="503"/>
    </location>
</feature>
<protein>
    <recommendedName>
        <fullName evidence="4">Protein BatD</fullName>
    </recommendedName>
</protein>